<protein>
    <submittedName>
        <fullName evidence="6">Thiol-disulfide isomerase/thioredoxin</fullName>
    </submittedName>
</protein>
<dbReference type="GO" id="GO:0017004">
    <property type="term" value="P:cytochrome complex assembly"/>
    <property type="evidence" value="ECO:0007669"/>
    <property type="project" value="UniProtKB-KW"/>
</dbReference>
<dbReference type="GeneID" id="79825918"/>
<dbReference type="InterPro" id="IPR000866">
    <property type="entry name" value="AhpC/TSA"/>
</dbReference>
<dbReference type="SUPFAM" id="SSF52833">
    <property type="entry name" value="Thioredoxin-like"/>
    <property type="match status" value="1"/>
</dbReference>
<keyword evidence="4" id="KW-0676">Redox-active center</keyword>
<dbReference type="GO" id="GO:0030313">
    <property type="term" value="C:cell envelope"/>
    <property type="evidence" value="ECO:0007669"/>
    <property type="project" value="UniProtKB-SubCell"/>
</dbReference>
<keyword evidence="3" id="KW-1015">Disulfide bond</keyword>
<evidence type="ECO:0000313" key="7">
    <source>
        <dbReference type="Proteomes" id="UP000294684"/>
    </source>
</evidence>
<evidence type="ECO:0000256" key="4">
    <source>
        <dbReference type="ARBA" id="ARBA00023284"/>
    </source>
</evidence>
<comment type="subcellular location">
    <subcellularLocation>
        <location evidence="1">Cell envelope</location>
    </subcellularLocation>
</comment>
<evidence type="ECO:0000256" key="3">
    <source>
        <dbReference type="ARBA" id="ARBA00023157"/>
    </source>
</evidence>
<dbReference type="InterPro" id="IPR013766">
    <property type="entry name" value="Thioredoxin_domain"/>
</dbReference>
<feature type="domain" description="Thioredoxin" evidence="5">
    <location>
        <begin position="28"/>
        <end position="175"/>
    </location>
</feature>
<accession>A0A4R8MR87</accession>
<dbReference type="Proteomes" id="UP000294684">
    <property type="component" value="Unassembled WGS sequence"/>
</dbReference>
<dbReference type="STRING" id="1193051.LEP1GSC017_3400"/>
<keyword evidence="6" id="KW-0413">Isomerase</keyword>
<reference evidence="6 7" key="1">
    <citation type="submission" date="2019-03" db="EMBL/GenBank/DDBJ databases">
        <title>Genomic Encyclopedia of Archaeal and Bacterial Type Strains, Phase II (KMG-II): from individual species to whole genera.</title>
        <authorList>
            <person name="Goeker M."/>
        </authorList>
    </citation>
    <scope>NUCLEOTIDE SEQUENCE [LARGE SCALE GENOMIC DNA]</scope>
    <source>
        <strain evidence="6 7">DSM 21537</strain>
    </source>
</reference>
<organism evidence="6 7">
    <name type="scientific">Leptospira meyeri</name>
    <dbReference type="NCBI Taxonomy" id="29508"/>
    <lineage>
        <taxon>Bacteria</taxon>
        <taxon>Pseudomonadati</taxon>
        <taxon>Spirochaetota</taxon>
        <taxon>Spirochaetia</taxon>
        <taxon>Leptospirales</taxon>
        <taxon>Leptospiraceae</taxon>
        <taxon>Leptospira</taxon>
    </lineage>
</organism>
<keyword evidence="2" id="KW-0201">Cytochrome c-type biogenesis</keyword>
<dbReference type="InterPro" id="IPR050553">
    <property type="entry name" value="Thioredoxin_ResA/DsbE_sf"/>
</dbReference>
<dbReference type="EMBL" id="SORO01000001">
    <property type="protein sequence ID" value="TDY71604.1"/>
    <property type="molecule type" value="Genomic_DNA"/>
</dbReference>
<evidence type="ECO:0000256" key="2">
    <source>
        <dbReference type="ARBA" id="ARBA00022748"/>
    </source>
</evidence>
<dbReference type="PROSITE" id="PS51352">
    <property type="entry name" value="THIOREDOXIN_2"/>
    <property type="match status" value="1"/>
</dbReference>
<comment type="caution">
    <text evidence="6">The sequence shown here is derived from an EMBL/GenBank/DDBJ whole genome shotgun (WGS) entry which is preliminary data.</text>
</comment>
<evidence type="ECO:0000259" key="5">
    <source>
        <dbReference type="PROSITE" id="PS51352"/>
    </source>
</evidence>
<dbReference type="GO" id="GO:0016209">
    <property type="term" value="F:antioxidant activity"/>
    <property type="evidence" value="ECO:0007669"/>
    <property type="project" value="InterPro"/>
</dbReference>
<dbReference type="Pfam" id="PF00578">
    <property type="entry name" value="AhpC-TSA"/>
    <property type="match status" value="1"/>
</dbReference>
<gene>
    <name evidence="6" type="ORF">CLV96_0568</name>
</gene>
<evidence type="ECO:0000256" key="1">
    <source>
        <dbReference type="ARBA" id="ARBA00004196"/>
    </source>
</evidence>
<dbReference type="PANTHER" id="PTHR42852">
    <property type="entry name" value="THIOL:DISULFIDE INTERCHANGE PROTEIN DSBE"/>
    <property type="match status" value="1"/>
</dbReference>
<dbReference type="RefSeq" id="WP_004789276.1">
    <property type="nucleotide sequence ID" value="NZ_SORO01000001.1"/>
</dbReference>
<dbReference type="OrthoDB" id="9809733at2"/>
<dbReference type="PANTHER" id="PTHR42852:SF6">
    <property type="entry name" value="THIOL:DISULFIDE INTERCHANGE PROTEIN DSBE"/>
    <property type="match status" value="1"/>
</dbReference>
<dbReference type="CDD" id="cd02966">
    <property type="entry name" value="TlpA_like_family"/>
    <property type="match status" value="1"/>
</dbReference>
<dbReference type="GO" id="GO:0016491">
    <property type="term" value="F:oxidoreductase activity"/>
    <property type="evidence" value="ECO:0007669"/>
    <property type="project" value="InterPro"/>
</dbReference>
<dbReference type="InterPro" id="IPR036249">
    <property type="entry name" value="Thioredoxin-like_sf"/>
</dbReference>
<sequence>MNSNSMTQTLRHVKSSFYLMILLSLLFCKPQGEPSDFYPESLLGVQGGSERMEDWKGKVVVLDFWATWCEPCAKAVPTINKWKSSVSEKDFVFRGINTDTTEPVEKIKKDMERLKMSYPTLLDKDWKMTDFYHVDGIPCLLVFDRSGKIVYRQYGLVGSDLSGLVIRSHVWANSDLP</sequence>
<keyword evidence="7" id="KW-1185">Reference proteome</keyword>
<dbReference type="Gene3D" id="3.40.30.10">
    <property type="entry name" value="Glutaredoxin"/>
    <property type="match status" value="1"/>
</dbReference>
<evidence type="ECO:0000313" key="6">
    <source>
        <dbReference type="EMBL" id="TDY71604.1"/>
    </source>
</evidence>
<dbReference type="AlphaFoldDB" id="A0A4R8MR87"/>
<name>A0A4R8MR87_LEPME</name>
<proteinExistence type="predicted"/>
<dbReference type="GO" id="GO:0016853">
    <property type="term" value="F:isomerase activity"/>
    <property type="evidence" value="ECO:0007669"/>
    <property type="project" value="UniProtKB-KW"/>
</dbReference>